<sequence>MFDRESTYVAATMNIFHQQKNYPTQQQKNGFKQQLLREKSTKCLLDLFHKKFPTNPVMLYQELSQTKHKRKLDKLKLNDDQYDLVYTASQQTDSTQFDITLLFLLIRTLCGHKTPSNGWYEEPDVNDVDDIANALRLKLERNRMQHGQLSISTVEYRRSFQYVKKPLLALGCSQNDLNDLLPSFEYNPPQPNVNFTGRDDELKEINDIFKLKKACNVVITGIPGVGKSETANHYYVTHQTDYDHVIKINVDNIENDFKNVATILKLDEKTNIQVITALLKTYFQNEMVLYIYDNCTAVEQLTKYLDPGHHNLITTQIQHWGAGYEIVTIDKWSEQSATKFLKSQLKTADPKELSELSKELEFHPLGLQHAVASITQTQLPINEYLDELRKHKVDMLSEKVALGYGIRTSVFVSFFITIERIERESPEVMKLLSLFAILDGTFMLEEFLKRCYETKTEYNKAKRILFNYSIIQAKQQMTEFTNKKVNYLTVHSLYQEAVKIYITKNRALQKTLEQFIEMFSSEKWVSVDRTSEYKLWLNHLQHLWEQDCYKDIIVSQLSNYPAVLIFSPSECFLKDIARRIYDSTKNDFKNPVSYYLDYCYAGQELAYWENFEQRVNENLEESPVKRNLLECITNAKAVLNTDNSENILRKFVVCFLNGHFEQVPSFLQILFAAPNLEMNFFRSICYKETQEFDKALDLLYTISDYKHEESSAKVQIGCCMILNGEIQKGMKVIEESEPLCNESICDAGRACFDVGLFDESNKYFKRWLASSPIPCTAIAVDAFCKILMLPNNLPVDSLYSVIIRMRAHDPTICFKIRGLILLYCLHVKHDEVSMAEQVAMNFSYAEIEEKRYTSNIFREAFILADHWQKTCRFYKALVVYRMIDELGDEIDDHEQICVELDWDLLDVDEHIDFCIVMLRKIFHF</sequence>
<dbReference type="PANTHER" id="PTHR35205">
    <property type="entry name" value="NB-ARC AND TPR DOMAIN PROTEIN"/>
    <property type="match status" value="1"/>
</dbReference>
<dbReference type="InterPro" id="IPR011990">
    <property type="entry name" value="TPR-like_helical_dom_sf"/>
</dbReference>
<dbReference type="PANTHER" id="PTHR35205:SF1">
    <property type="entry name" value="ZU5 DOMAIN-CONTAINING PROTEIN"/>
    <property type="match status" value="1"/>
</dbReference>
<keyword evidence="3" id="KW-1185">Reference proteome</keyword>
<evidence type="ECO:0000313" key="3">
    <source>
        <dbReference type="Proteomes" id="UP000594262"/>
    </source>
</evidence>
<dbReference type="Proteomes" id="UP000594262">
    <property type="component" value="Unplaced"/>
</dbReference>
<dbReference type="InterPro" id="IPR027417">
    <property type="entry name" value="P-loop_NTPase"/>
</dbReference>
<dbReference type="Pfam" id="PF18738">
    <property type="entry name" value="HEPN_DZIP3"/>
    <property type="match status" value="1"/>
</dbReference>
<name>A0A7M5XHK5_9CNID</name>
<evidence type="ECO:0000259" key="1">
    <source>
        <dbReference type="Pfam" id="PF18738"/>
    </source>
</evidence>
<dbReference type="AlphaFoldDB" id="A0A7M5XHK5"/>
<dbReference type="Gene3D" id="3.40.50.300">
    <property type="entry name" value="P-loop containing nucleotide triphosphate hydrolases"/>
    <property type="match status" value="1"/>
</dbReference>
<reference evidence="2" key="1">
    <citation type="submission" date="2021-01" db="UniProtKB">
        <authorList>
            <consortium name="EnsemblMetazoa"/>
        </authorList>
    </citation>
    <scope>IDENTIFICATION</scope>
</reference>
<evidence type="ECO:0000313" key="2">
    <source>
        <dbReference type="EnsemblMetazoa" id="CLYHEMP022442.1"/>
    </source>
</evidence>
<accession>A0A7M5XHK5</accession>
<organism evidence="2 3">
    <name type="scientific">Clytia hemisphaerica</name>
    <dbReference type="NCBI Taxonomy" id="252671"/>
    <lineage>
        <taxon>Eukaryota</taxon>
        <taxon>Metazoa</taxon>
        <taxon>Cnidaria</taxon>
        <taxon>Hydrozoa</taxon>
        <taxon>Hydroidolina</taxon>
        <taxon>Leptothecata</taxon>
        <taxon>Obeliida</taxon>
        <taxon>Clytiidae</taxon>
        <taxon>Clytia</taxon>
    </lineage>
</organism>
<proteinExistence type="predicted"/>
<dbReference type="EnsemblMetazoa" id="CLYHEMT022442.1">
    <property type="protein sequence ID" value="CLYHEMP022442.1"/>
    <property type="gene ID" value="CLYHEMG022442"/>
</dbReference>
<dbReference type="SUPFAM" id="SSF52540">
    <property type="entry name" value="P-loop containing nucleoside triphosphate hydrolases"/>
    <property type="match status" value="1"/>
</dbReference>
<dbReference type="SUPFAM" id="SSF48452">
    <property type="entry name" value="TPR-like"/>
    <property type="match status" value="1"/>
</dbReference>
<protein>
    <recommendedName>
        <fullName evidence="1">DZIP3-like HEPN domain-containing protein</fullName>
    </recommendedName>
</protein>
<feature type="domain" description="DZIP3-like HEPN" evidence="1">
    <location>
        <begin position="64"/>
        <end position="181"/>
    </location>
</feature>
<dbReference type="OrthoDB" id="5984832at2759"/>
<dbReference type="InterPro" id="IPR041249">
    <property type="entry name" value="HEPN_DZIP3"/>
</dbReference>